<evidence type="ECO:0000256" key="1">
    <source>
        <dbReference type="ARBA" id="ARBA00001947"/>
    </source>
</evidence>
<gene>
    <name evidence="15" type="primary">cdadc1</name>
</gene>
<organism evidence="14 15">
    <name type="scientific">Ictalurus punctatus</name>
    <name type="common">Channel catfish</name>
    <name type="synonym">Silurus punctatus</name>
    <dbReference type="NCBI Taxonomy" id="7998"/>
    <lineage>
        <taxon>Eukaryota</taxon>
        <taxon>Metazoa</taxon>
        <taxon>Chordata</taxon>
        <taxon>Craniata</taxon>
        <taxon>Vertebrata</taxon>
        <taxon>Euteleostomi</taxon>
        <taxon>Actinopterygii</taxon>
        <taxon>Neopterygii</taxon>
        <taxon>Teleostei</taxon>
        <taxon>Ostariophysi</taxon>
        <taxon>Siluriformes</taxon>
        <taxon>Ictaluridae</taxon>
        <taxon>Ictalurus</taxon>
    </lineage>
</organism>
<dbReference type="GO" id="GO:0008270">
    <property type="term" value="F:zinc ion binding"/>
    <property type="evidence" value="ECO:0007669"/>
    <property type="project" value="InterPro"/>
</dbReference>
<evidence type="ECO:0000256" key="2">
    <source>
        <dbReference type="ARBA" id="ARBA00006576"/>
    </source>
</evidence>
<name>A0A2D0Q4Y3_ICTPU</name>
<dbReference type="AlphaFoldDB" id="A0A2D0Q4Y3"/>
<dbReference type="EC" id="3.5.4.5" evidence="3"/>
<dbReference type="InterPro" id="IPR016193">
    <property type="entry name" value="Cytidine_deaminase-like"/>
</dbReference>
<dbReference type="Gene3D" id="3.40.140.10">
    <property type="entry name" value="Cytidine Deaminase, domain 2"/>
    <property type="match status" value="2"/>
</dbReference>
<comment type="cofactor">
    <cofactor evidence="1">
        <name>Zn(2+)</name>
        <dbReference type="ChEBI" id="CHEBI:29105"/>
    </cofactor>
</comment>
<dbReference type="Pfam" id="PF00383">
    <property type="entry name" value="dCMP_cyt_deam_1"/>
    <property type="match status" value="2"/>
</dbReference>
<evidence type="ECO:0000256" key="10">
    <source>
        <dbReference type="ARBA" id="ARBA00049252"/>
    </source>
</evidence>
<dbReference type="KEGG" id="ipu:108258889"/>
<dbReference type="CTD" id="81602"/>
<evidence type="ECO:0000256" key="11">
    <source>
        <dbReference type="ARBA" id="ARBA00049558"/>
    </source>
</evidence>
<dbReference type="GeneID" id="108258889"/>
<dbReference type="FunFam" id="3.40.140.10:FF:000030">
    <property type="entry name" value="Cytidine and dCMP deaminase domain-containing protein 1"/>
    <property type="match status" value="1"/>
</dbReference>
<dbReference type="InterPro" id="IPR002125">
    <property type="entry name" value="CMP_dCMP_dom"/>
</dbReference>
<dbReference type="GO" id="GO:0005737">
    <property type="term" value="C:cytoplasm"/>
    <property type="evidence" value="ECO:0007669"/>
    <property type="project" value="TreeGrafter"/>
</dbReference>
<dbReference type="PROSITE" id="PS00903">
    <property type="entry name" value="CYT_DCMP_DEAMINASES_1"/>
    <property type="match status" value="1"/>
</dbReference>
<proteinExistence type="inferred from homology"/>
<protein>
    <recommendedName>
        <fullName evidence="8">Cytidine and dCMP deaminase domain-containing protein 1</fullName>
        <ecNumber evidence="3">3.5.4.5</ecNumber>
    </recommendedName>
    <alternativeName>
        <fullName evidence="9">Cytidine deaminase</fullName>
    </alternativeName>
</protein>
<evidence type="ECO:0000256" key="12">
    <source>
        <dbReference type="SAM" id="MobiDB-lite"/>
    </source>
</evidence>
<dbReference type="InterPro" id="IPR015517">
    <property type="entry name" value="dCMP_deaminase-rel"/>
</dbReference>
<keyword evidence="5" id="KW-0677">Repeat</keyword>
<dbReference type="PANTHER" id="PTHR11086:SF14">
    <property type="entry name" value="CYTIDINE AND DCMP DEAMINASE DOMAIN-CONTAINING PROTEIN 1"/>
    <property type="match status" value="1"/>
</dbReference>
<dbReference type="STRING" id="7998.ENSIPUP00000030254"/>
<feature type="region of interest" description="Disordered" evidence="12">
    <location>
        <begin position="1"/>
        <end position="44"/>
    </location>
</feature>
<reference evidence="14" key="1">
    <citation type="journal article" date="2016" name="Nat. Commun.">
        <title>The channel catfish genome sequence provides insights into the evolution of scale formation in teleosts.</title>
        <authorList>
            <person name="Liu Z."/>
            <person name="Liu S."/>
            <person name="Yao J."/>
            <person name="Bao L."/>
            <person name="Zhang J."/>
            <person name="Li Y."/>
            <person name="Jiang C."/>
            <person name="Sun L."/>
            <person name="Wang R."/>
            <person name="Zhang Y."/>
            <person name="Zhou T."/>
            <person name="Zeng Q."/>
            <person name="Fu Q."/>
            <person name="Gao S."/>
            <person name="Li N."/>
            <person name="Koren S."/>
            <person name="Jiang Y."/>
            <person name="Zimin A."/>
            <person name="Xu P."/>
            <person name="Phillippy A.M."/>
            <person name="Geng X."/>
            <person name="Song L."/>
            <person name="Sun F."/>
            <person name="Li C."/>
            <person name="Wang X."/>
            <person name="Chen A."/>
            <person name="Jin Y."/>
            <person name="Yuan Z."/>
            <person name="Yang Y."/>
            <person name="Tan S."/>
            <person name="Peatman E."/>
            <person name="Lu J."/>
            <person name="Qin Z."/>
            <person name="Dunham R."/>
            <person name="Li Z."/>
            <person name="Sonstegard T."/>
            <person name="Feng J."/>
            <person name="Danzmann R.G."/>
            <person name="Schroeder S."/>
            <person name="Scheffler B."/>
            <person name="Duke M.V."/>
            <person name="Ballard L."/>
            <person name="Kucuktas H."/>
            <person name="Kaltenboeck L."/>
            <person name="Liu H."/>
            <person name="Armbruster J."/>
            <person name="Xie Y."/>
            <person name="Kirby M.L."/>
            <person name="Tian Y."/>
            <person name="Flanagan M.E."/>
            <person name="Mu W."/>
            <person name="Waldbieser G.C."/>
        </authorList>
    </citation>
    <scope>NUCLEOTIDE SEQUENCE [LARGE SCALE GENOMIC DNA]</scope>
    <source>
        <strain evidence="14">SDA103</strain>
    </source>
</reference>
<dbReference type="OrthoDB" id="6710946at2759"/>
<evidence type="ECO:0000256" key="7">
    <source>
        <dbReference type="ARBA" id="ARBA00022833"/>
    </source>
</evidence>
<evidence type="ECO:0000313" key="15">
    <source>
        <dbReference type="RefSeq" id="XP_017313359.1"/>
    </source>
</evidence>
<keyword evidence="6" id="KW-0378">Hydrolase</keyword>
<evidence type="ECO:0000256" key="4">
    <source>
        <dbReference type="ARBA" id="ARBA00022723"/>
    </source>
</evidence>
<comment type="similarity">
    <text evidence="2">Belongs to the cytidine and deoxycytidylate deaminase family.</text>
</comment>
<feature type="domain" description="CMP/dCMP-type deaminase" evidence="13">
    <location>
        <begin position="313"/>
        <end position="461"/>
    </location>
</feature>
<evidence type="ECO:0000256" key="6">
    <source>
        <dbReference type="ARBA" id="ARBA00022801"/>
    </source>
</evidence>
<evidence type="ECO:0000256" key="3">
    <source>
        <dbReference type="ARBA" id="ARBA00012783"/>
    </source>
</evidence>
<dbReference type="RefSeq" id="XP_017313359.1">
    <property type="nucleotide sequence ID" value="XM_017457870.3"/>
</dbReference>
<dbReference type="SUPFAM" id="SSF53927">
    <property type="entry name" value="Cytidine deaminase-like"/>
    <property type="match status" value="2"/>
</dbReference>
<accession>A0A2D0Q4Y3</accession>
<comment type="catalytic activity">
    <reaction evidence="10">
        <text>2'-deoxycytidine + H2O + H(+) = 2'-deoxyuridine + NH4(+)</text>
        <dbReference type="Rhea" id="RHEA:13433"/>
        <dbReference type="ChEBI" id="CHEBI:15377"/>
        <dbReference type="ChEBI" id="CHEBI:15378"/>
        <dbReference type="ChEBI" id="CHEBI:15698"/>
        <dbReference type="ChEBI" id="CHEBI:16450"/>
        <dbReference type="ChEBI" id="CHEBI:28938"/>
        <dbReference type="EC" id="3.5.4.5"/>
    </reaction>
</comment>
<feature type="compositionally biased region" description="Polar residues" evidence="12">
    <location>
        <begin position="17"/>
        <end position="39"/>
    </location>
</feature>
<dbReference type="InterPro" id="IPR016192">
    <property type="entry name" value="APOBEC/CMP_deaminase_Zn-bd"/>
</dbReference>
<evidence type="ECO:0000256" key="8">
    <source>
        <dbReference type="ARBA" id="ARBA00040574"/>
    </source>
</evidence>
<sequence>MAATHSGSPKHPGTGDNRITSNPQDDVSNVKESSTQTEGKVQGHGPRLSKINLFTLLSLWMELFPRRKSQRRDNASVQVTGLVVVHEQRILGLHCSGAELHAGQVAVIRHGPRLKRCDLYFSRKPCSTCLKMIINAGVNRISYWPADAEISLLSDRSSAAGSRLQEATLDAVAAERLKSSSRPHICVLLQPLANSMLQFVEEMSRNSDFLGRMAADDPSLDVHEVFRKERWRNWESFSKRFVIDDAEVHRELLSKMNLENFCTEPYFSELRQHMRDLIRILASVAASVPVLEHEYGFYETEPVSGEYRTLSEDVVRHCIIQAAVLAYRTEDPKVGVGTVIWAEGRLPQCDGTGNMYLVGCGYNAYPVGSEYAEFPQMDDKQKERQRRKYRYIIHAEQNALTFRSADVKEEENTMLFVTKCPCDECVPLIQGAGIKQIYTTDLDSGKDKHDISYISFNRLRGIRKFIWQKSALFRSVSEQTGPHLSNGCVKNRREEEVDCQSNKRLRN</sequence>
<dbReference type="PANTHER" id="PTHR11086">
    <property type="entry name" value="DEOXYCYTIDYLATE DEAMINASE-RELATED"/>
    <property type="match status" value="1"/>
</dbReference>
<dbReference type="FunFam" id="3.40.140.10:FF:000028">
    <property type="entry name" value="Cytidine and dCMP deaminase domain containing 1"/>
    <property type="match status" value="1"/>
</dbReference>
<evidence type="ECO:0000256" key="9">
    <source>
        <dbReference type="ARBA" id="ARBA00041919"/>
    </source>
</evidence>
<reference evidence="15" key="2">
    <citation type="submission" date="2025-08" db="UniProtKB">
        <authorList>
            <consortium name="RefSeq"/>
        </authorList>
    </citation>
    <scope>IDENTIFICATION</scope>
    <source>
        <tissue evidence="15">Blood</tissue>
    </source>
</reference>
<feature type="domain" description="CMP/dCMP-type deaminase" evidence="13">
    <location>
        <begin position="55"/>
        <end position="171"/>
    </location>
</feature>
<dbReference type="OMA" id="ITHIYTT"/>
<evidence type="ECO:0000313" key="14">
    <source>
        <dbReference type="Proteomes" id="UP000221080"/>
    </source>
</evidence>
<comment type="catalytic activity">
    <reaction evidence="11">
        <text>cytidine + H2O + H(+) = uridine + NH4(+)</text>
        <dbReference type="Rhea" id="RHEA:16069"/>
        <dbReference type="ChEBI" id="CHEBI:15377"/>
        <dbReference type="ChEBI" id="CHEBI:15378"/>
        <dbReference type="ChEBI" id="CHEBI:16704"/>
        <dbReference type="ChEBI" id="CHEBI:17562"/>
        <dbReference type="ChEBI" id="CHEBI:28938"/>
        <dbReference type="EC" id="3.5.4.5"/>
    </reaction>
</comment>
<keyword evidence="7" id="KW-0862">Zinc</keyword>
<evidence type="ECO:0000256" key="5">
    <source>
        <dbReference type="ARBA" id="ARBA00022737"/>
    </source>
</evidence>
<keyword evidence="4" id="KW-0479">Metal-binding</keyword>
<dbReference type="GO" id="GO:0004132">
    <property type="term" value="F:dCMP deaminase activity"/>
    <property type="evidence" value="ECO:0007669"/>
    <property type="project" value="TreeGrafter"/>
</dbReference>
<dbReference type="GO" id="GO:0004126">
    <property type="term" value="F:cytidine deaminase activity"/>
    <property type="evidence" value="ECO:0007669"/>
    <property type="project" value="UniProtKB-EC"/>
</dbReference>
<dbReference type="Proteomes" id="UP000221080">
    <property type="component" value="Chromosome 26"/>
</dbReference>
<evidence type="ECO:0000259" key="13">
    <source>
        <dbReference type="PROSITE" id="PS51747"/>
    </source>
</evidence>
<keyword evidence="14" id="KW-1185">Reference proteome</keyword>
<dbReference type="PROSITE" id="PS51747">
    <property type="entry name" value="CYT_DCMP_DEAMINASES_2"/>
    <property type="match status" value="2"/>
</dbReference>